<sequence>MARLLVLFLAAVAPVVSDAFSVNDGRASPPAATVASASSSTSTATRREYLSRTTSSLIVGSGLVVPSLLLSPPHPSNAIVIEDTPRITTRMGGLLESYQDSRGWTILAPSGWNKFDGEVGAYDTKWQDLVDPTDNVKLSSTPVKSTTTSVDVLGPVADVGASLAAKRNAKLVAAIERKTDGILFYTFDFALDDGTHQLLQLCVNKGKIWSLDANTKEKKYAKRRDMYYNILGSFMPKLA</sequence>
<dbReference type="AlphaFoldDB" id="A0ABD3RMR8"/>
<dbReference type="Pfam" id="PF01789">
    <property type="entry name" value="PsbP"/>
    <property type="match status" value="1"/>
</dbReference>
<dbReference type="SUPFAM" id="SSF55724">
    <property type="entry name" value="Mog1p/PsbP-like"/>
    <property type="match status" value="1"/>
</dbReference>
<gene>
    <name evidence="3" type="ORF">ACHAXA_003896</name>
</gene>
<evidence type="ECO:0000313" key="3">
    <source>
        <dbReference type="EMBL" id="KAL3808845.1"/>
    </source>
</evidence>
<proteinExistence type="predicted"/>
<dbReference type="Gene3D" id="3.40.1000.10">
    <property type="entry name" value="Mog1/PsbP, alpha/beta/alpha sandwich"/>
    <property type="match status" value="1"/>
</dbReference>
<name>A0ABD3RMR8_9STRA</name>
<feature type="signal peptide" evidence="1">
    <location>
        <begin position="1"/>
        <end position="19"/>
    </location>
</feature>
<evidence type="ECO:0000256" key="1">
    <source>
        <dbReference type="SAM" id="SignalP"/>
    </source>
</evidence>
<accession>A0ABD3RMR8</accession>
<keyword evidence="4" id="KW-1185">Reference proteome</keyword>
<reference evidence="3 4" key="1">
    <citation type="submission" date="2024-10" db="EMBL/GenBank/DDBJ databases">
        <title>Updated reference genomes for cyclostephanoid diatoms.</title>
        <authorList>
            <person name="Roberts W.R."/>
            <person name="Alverson A.J."/>
        </authorList>
    </citation>
    <scope>NUCLEOTIDE SEQUENCE [LARGE SCALE GENOMIC DNA]</scope>
    <source>
        <strain evidence="3 4">AJA228-03</strain>
    </source>
</reference>
<feature type="chain" id="PRO_5044836141" description="PsbP C-terminal domain-containing protein" evidence="1">
    <location>
        <begin position="20"/>
        <end position="239"/>
    </location>
</feature>
<dbReference type="PANTHER" id="PTHR31407">
    <property type="match status" value="1"/>
</dbReference>
<dbReference type="EMBL" id="JALLPB020000466">
    <property type="protein sequence ID" value="KAL3808845.1"/>
    <property type="molecule type" value="Genomic_DNA"/>
</dbReference>
<organism evidence="3 4">
    <name type="scientific">Cyclostephanos tholiformis</name>
    <dbReference type="NCBI Taxonomy" id="382380"/>
    <lineage>
        <taxon>Eukaryota</taxon>
        <taxon>Sar</taxon>
        <taxon>Stramenopiles</taxon>
        <taxon>Ochrophyta</taxon>
        <taxon>Bacillariophyta</taxon>
        <taxon>Coscinodiscophyceae</taxon>
        <taxon>Thalassiosirophycidae</taxon>
        <taxon>Stephanodiscales</taxon>
        <taxon>Stephanodiscaceae</taxon>
        <taxon>Cyclostephanos</taxon>
    </lineage>
</organism>
<protein>
    <recommendedName>
        <fullName evidence="2">PsbP C-terminal domain-containing protein</fullName>
    </recommendedName>
</protein>
<evidence type="ECO:0000313" key="4">
    <source>
        <dbReference type="Proteomes" id="UP001530377"/>
    </source>
</evidence>
<dbReference type="InterPro" id="IPR002683">
    <property type="entry name" value="PsbP_C"/>
</dbReference>
<dbReference type="PANTHER" id="PTHR31407:SF16">
    <property type="entry name" value="PSBP DOMAIN-CONTAINING PROTEIN 7, CHLOROPLASTIC"/>
    <property type="match status" value="1"/>
</dbReference>
<evidence type="ECO:0000259" key="2">
    <source>
        <dbReference type="Pfam" id="PF01789"/>
    </source>
</evidence>
<dbReference type="Proteomes" id="UP001530377">
    <property type="component" value="Unassembled WGS sequence"/>
</dbReference>
<keyword evidence="1" id="KW-0732">Signal</keyword>
<feature type="domain" description="PsbP C-terminal" evidence="2">
    <location>
        <begin position="95"/>
        <end position="234"/>
    </location>
</feature>
<dbReference type="InterPro" id="IPR016123">
    <property type="entry name" value="Mog1/PsbP_a/b/a-sand"/>
</dbReference>
<comment type="caution">
    <text evidence="3">The sequence shown here is derived from an EMBL/GenBank/DDBJ whole genome shotgun (WGS) entry which is preliminary data.</text>
</comment>